<dbReference type="InterPro" id="IPR011599">
    <property type="entry name" value="PFD_alpha_archaea"/>
</dbReference>
<evidence type="ECO:0000313" key="5">
    <source>
        <dbReference type="Proteomes" id="UP000694255"/>
    </source>
</evidence>
<dbReference type="AlphaFoldDB" id="A0A8J5QGB9"/>
<dbReference type="GO" id="GO:0005737">
    <property type="term" value="C:cytoplasm"/>
    <property type="evidence" value="ECO:0007669"/>
    <property type="project" value="TreeGrafter"/>
</dbReference>
<dbReference type="PANTHER" id="PTHR12674:SF2">
    <property type="entry name" value="PREFOLDIN SUBUNIT 5"/>
    <property type="match status" value="1"/>
</dbReference>
<dbReference type="InterPro" id="IPR004127">
    <property type="entry name" value="Prefoldin_subunit_alpha"/>
</dbReference>
<feature type="domain" description="DUF3835" evidence="3">
    <location>
        <begin position="818"/>
        <end position="891"/>
    </location>
</feature>
<comment type="caution">
    <text evidence="4">The sequence shown here is derived from an EMBL/GenBank/DDBJ whole genome shotgun (WGS) entry which is preliminary data.</text>
</comment>
<sequence>MNGTISESEYADVLTNQITRTINNLQQKLDILKNQINDYKLLQKSIASQTPPILIHLGEGYFVEKNVEEANQFLYSRIQLFTSTIQDIETKINEAKSTREKFIKFAEFTKEMDDSQAANEDEGQNKFNEEGLPFLDIQEEIDEDGHVLNVKINDIPVDISESSTGVKISEEKESKNQQEVETVISGNSQEVSTTPANHIQKDKHILPTPKEDIPKQQDKIQFVEESLEDEPTYNGRTSDKQNQQDEEVERLEDLLHDMELAPKKTLSKTLDQDELLNKIDQLHINPEEKFNLKQICIEEINKLEGDEQPKESATNEIAIDQSDMIELEILADEFDDSMDSNMNYADDEEWEFEFDEDEDEDEDDDELADALLYGGGENNLPNHAYGLNQDSNNLLWKQIMKLRQGNLKPETEPPITIESIKQKKSVRFAETLDIKEVENISETLRNPPRDYDDNGSGSKMSLFKQNIIMKERLDHKMEVQDSNVAHEDELLDSRIVESEILERDPVIEDLIIEKEIVERIPVNEDTIIEKEIVESIPVNEDTIIEKQIVESIPVMEGSIMEKGIFEKIPTVEDRIVENDSIEREPVMSDSIIENDIIESNDFPGNSSNAIIHDKIVENQPKDIAVSKITDADSIIVDNLSESQILEANPPANTSKPISRFQASRIQSHIPPVKIPIPCGANAVPVPETDPESSPKQSNDEDQSGQEIRETRLDYQSLTDDLDTMAKAYVLGMYDDDIVTEGPVVDKIDDFEILNKMLESMPSKDESTNRKISKPKTANDYDSNLSEIGMDGGIDSDEEGHEMFENDHDEEDEDDGSILVDEIVENENVEVDNDELENEIFLSEINENYHRLRNKLILERNGYKKSQKELEFEPIDEDGNDIKVSRFKAARLRHLPDLE</sequence>
<feature type="region of interest" description="Disordered" evidence="2">
    <location>
        <begin position="227"/>
        <end position="246"/>
    </location>
</feature>
<dbReference type="EMBL" id="JAGSYN010000272">
    <property type="protein sequence ID" value="KAG7660937.1"/>
    <property type="molecule type" value="Genomic_DNA"/>
</dbReference>
<proteinExistence type="predicted"/>
<evidence type="ECO:0000313" key="4">
    <source>
        <dbReference type="EMBL" id="KAG7660937.1"/>
    </source>
</evidence>
<feature type="region of interest" description="Disordered" evidence="2">
    <location>
        <begin position="677"/>
        <end position="707"/>
    </location>
</feature>
<accession>A0A8J5QGB9</accession>
<dbReference type="RefSeq" id="XP_049261170.1">
    <property type="nucleotide sequence ID" value="XM_049409698.1"/>
</dbReference>
<feature type="region of interest" description="Disordered" evidence="2">
    <location>
        <begin position="760"/>
        <end position="800"/>
    </location>
</feature>
<dbReference type="InterPro" id="IPR024325">
    <property type="entry name" value="DUF3835"/>
</dbReference>
<reference evidence="4 5" key="1">
    <citation type="journal article" date="2021" name="DNA Res.">
        <title>Genome analysis of Candida subhashii reveals its hybrid nature and dual mitochondrial genome conformations.</title>
        <authorList>
            <person name="Mixao V."/>
            <person name="Hegedusova E."/>
            <person name="Saus E."/>
            <person name="Pryszcz L.P."/>
            <person name="Cillingova A."/>
            <person name="Nosek J."/>
            <person name="Gabaldon T."/>
        </authorList>
    </citation>
    <scope>NUCLEOTIDE SEQUENCE [LARGE SCALE GENOMIC DNA]</scope>
    <source>
        <strain evidence="4 5">CBS 10753</strain>
    </source>
</reference>
<dbReference type="GO" id="GO:0006457">
    <property type="term" value="P:protein folding"/>
    <property type="evidence" value="ECO:0007669"/>
    <property type="project" value="InterPro"/>
</dbReference>
<evidence type="ECO:0000256" key="1">
    <source>
        <dbReference type="SAM" id="Coils"/>
    </source>
</evidence>
<dbReference type="Pfam" id="PF02996">
    <property type="entry name" value="Prefoldin"/>
    <property type="match status" value="1"/>
</dbReference>
<organism evidence="4 5">
    <name type="scientific">[Candida] subhashii</name>
    <dbReference type="NCBI Taxonomy" id="561895"/>
    <lineage>
        <taxon>Eukaryota</taxon>
        <taxon>Fungi</taxon>
        <taxon>Dikarya</taxon>
        <taxon>Ascomycota</taxon>
        <taxon>Saccharomycotina</taxon>
        <taxon>Pichiomycetes</taxon>
        <taxon>Debaryomycetaceae</taxon>
        <taxon>Spathaspora</taxon>
    </lineage>
</organism>
<dbReference type="Pfam" id="PF12927">
    <property type="entry name" value="DUF3835"/>
    <property type="match status" value="1"/>
</dbReference>
<gene>
    <name evidence="4" type="ORF">J8A68_005612</name>
</gene>
<dbReference type="GO" id="GO:0016272">
    <property type="term" value="C:prefoldin complex"/>
    <property type="evidence" value="ECO:0007669"/>
    <property type="project" value="InterPro"/>
</dbReference>
<evidence type="ECO:0000259" key="3">
    <source>
        <dbReference type="Pfam" id="PF12927"/>
    </source>
</evidence>
<dbReference type="PANTHER" id="PTHR12674">
    <property type="entry name" value="PREFOLDIN SUBUNIT 5"/>
    <property type="match status" value="1"/>
</dbReference>
<keyword evidence="1" id="KW-0175">Coiled coil</keyword>
<dbReference type="Proteomes" id="UP000694255">
    <property type="component" value="Unassembled WGS sequence"/>
</dbReference>
<dbReference type="GeneID" id="73472412"/>
<keyword evidence="5" id="KW-1185">Reference proteome</keyword>
<dbReference type="OrthoDB" id="21413at2759"/>
<protein>
    <recommendedName>
        <fullName evidence="3">DUF3835 domain-containing protein</fullName>
    </recommendedName>
</protein>
<evidence type="ECO:0000256" key="2">
    <source>
        <dbReference type="SAM" id="MobiDB-lite"/>
    </source>
</evidence>
<feature type="coiled-coil region" evidence="1">
    <location>
        <begin position="818"/>
        <end position="845"/>
    </location>
</feature>
<feature type="coiled-coil region" evidence="1">
    <location>
        <begin position="15"/>
        <end position="42"/>
    </location>
</feature>
<dbReference type="GO" id="GO:0051082">
    <property type="term" value="F:unfolded protein binding"/>
    <property type="evidence" value="ECO:0007669"/>
    <property type="project" value="InterPro"/>
</dbReference>
<name>A0A8J5QGB9_9ASCO</name>